<dbReference type="AlphaFoldDB" id="A0A4Y2FQD6"/>
<reference evidence="1 2" key="1">
    <citation type="journal article" date="2019" name="Sci. Rep.">
        <title>Orb-weaving spider Araneus ventricosus genome elucidates the spidroin gene catalogue.</title>
        <authorList>
            <person name="Kono N."/>
            <person name="Nakamura H."/>
            <person name="Ohtoshi R."/>
            <person name="Moran D.A.P."/>
            <person name="Shinohara A."/>
            <person name="Yoshida Y."/>
            <person name="Fujiwara M."/>
            <person name="Mori M."/>
            <person name="Tomita M."/>
            <person name="Arakawa K."/>
        </authorList>
    </citation>
    <scope>NUCLEOTIDE SEQUENCE [LARGE SCALE GENOMIC DNA]</scope>
</reference>
<sequence>MADRIFTPFIPTLTHLAMVKIAIPLHNEFGIARMNEAFNRIELGNSTESEQDSEDLELIRYHRAVKYLLLIPPRLRKRVLEAVRGLEYGICQWRADYSKILQVEDGECIFYWRCDGTIDRMKTARQLVQNASIDISQRFNLACTYCLEESIKSLWAEMVASGEAVNFKIDNNTMARFWLRWMREGSRVPWTQAAQKYLNPYDGAMMPRFICFLPLFRQERRELFLPILQYARYDDLRFCLYAITKEEEEIAVKTCALQLLCLCLEWPLRGFFLETAEKVLKYIDDHYMNILLNHIFGTKQKWRDFDYFELLESFWNMIPSHLREEAQERPRIRKEIALCFDEMRKKRKAADQELTNLKKRKIGSYTSESGYEQLNVAI</sequence>
<dbReference type="Proteomes" id="UP000499080">
    <property type="component" value="Unassembled WGS sequence"/>
</dbReference>
<proteinExistence type="predicted"/>
<organism evidence="1 2">
    <name type="scientific">Araneus ventricosus</name>
    <name type="common">Orbweaver spider</name>
    <name type="synonym">Epeira ventricosa</name>
    <dbReference type="NCBI Taxonomy" id="182803"/>
    <lineage>
        <taxon>Eukaryota</taxon>
        <taxon>Metazoa</taxon>
        <taxon>Ecdysozoa</taxon>
        <taxon>Arthropoda</taxon>
        <taxon>Chelicerata</taxon>
        <taxon>Arachnida</taxon>
        <taxon>Araneae</taxon>
        <taxon>Araneomorphae</taxon>
        <taxon>Entelegynae</taxon>
        <taxon>Araneoidea</taxon>
        <taxon>Araneidae</taxon>
        <taxon>Araneus</taxon>
    </lineage>
</organism>
<dbReference type="EMBL" id="BGPR01001023">
    <property type="protein sequence ID" value="GBM43247.1"/>
    <property type="molecule type" value="Genomic_DNA"/>
</dbReference>
<comment type="caution">
    <text evidence="1">The sequence shown here is derived from an EMBL/GenBank/DDBJ whole genome shotgun (WGS) entry which is preliminary data.</text>
</comment>
<accession>A0A4Y2FQD6</accession>
<keyword evidence="2" id="KW-1185">Reference proteome</keyword>
<gene>
    <name evidence="1" type="ORF">AVEN_45090_1</name>
</gene>
<dbReference type="OrthoDB" id="5827962at2759"/>
<evidence type="ECO:0000313" key="2">
    <source>
        <dbReference type="Proteomes" id="UP000499080"/>
    </source>
</evidence>
<name>A0A4Y2FQD6_ARAVE</name>
<protein>
    <submittedName>
        <fullName evidence="1">Uncharacterized protein</fullName>
    </submittedName>
</protein>
<evidence type="ECO:0000313" key="1">
    <source>
        <dbReference type="EMBL" id="GBM43247.1"/>
    </source>
</evidence>